<feature type="non-terminal residue" evidence="1">
    <location>
        <position position="142"/>
    </location>
</feature>
<protein>
    <submittedName>
        <fullName evidence="1">Exocyst complex component 5</fullName>
    </submittedName>
</protein>
<gene>
    <name evidence="1" type="primary">SEC10_1</name>
    <name evidence="1" type="ORF">FBU59_002762</name>
</gene>
<evidence type="ECO:0000313" key="1">
    <source>
        <dbReference type="EMBL" id="KAJ1943910.1"/>
    </source>
</evidence>
<reference evidence="1" key="1">
    <citation type="submission" date="2022-07" db="EMBL/GenBank/DDBJ databases">
        <title>Phylogenomic reconstructions and comparative analyses of Kickxellomycotina fungi.</title>
        <authorList>
            <person name="Reynolds N.K."/>
            <person name="Stajich J.E."/>
            <person name="Barry K."/>
            <person name="Grigoriev I.V."/>
            <person name="Crous P."/>
            <person name="Smith M.E."/>
        </authorList>
    </citation>
    <scope>NUCLEOTIDE SEQUENCE</scope>
    <source>
        <strain evidence="1">NRRL 5244</strain>
    </source>
</reference>
<evidence type="ECO:0000313" key="2">
    <source>
        <dbReference type="Proteomes" id="UP001150603"/>
    </source>
</evidence>
<dbReference type="Proteomes" id="UP001150603">
    <property type="component" value="Unassembled WGS sequence"/>
</dbReference>
<proteinExistence type="predicted"/>
<dbReference type="EMBL" id="JANBPW010001590">
    <property type="protein sequence ID" value="KAJ1943910.1"/>
    <property type="molecule type" value="Genomic_DNA"/>
</dbReference>
<sequence length="142" mass="16025">MADLSDPSRAFGLPEGYFSQEEFSATDFIEQLSRVDLEFAKKNSALEPKPFIRTFERALEKLLGSQAELSSTISQLERSTKAYADDHRKKMARLKQTFVTVGSSFERLETQISEVGSNTIRIGEELDTVAKEKDRAEAIKEL</sequence>
<name>A0ACC1JAD6_9FUNG</name>
<comment type="caution">
    <text evidence="1">The sequence shown here is derived from an EMBL/GenBank/DDBJ whole genome shotgun (WGS) entry which is preliminary data.</text>
</comment>
<accession>A0ACC1JAD6</accession>
<organism evidence="1 2">
    <name type="scientific">Linderina macrospora</name>
    <dbReference type="NCBI Taxonomy" id="4868"/>
    <lineage>
        <taxon>Eukaryota</taxon>
        <taxon>Fungi</taxon>
        <taxon>Fungi incertae sedis</taxon>
        <taxon>Zoopagomycota</taxon>
        <taxon>Kickxellomycotina</taxon>
        <taxon>Kickxellomycetes</taxon>
        <taxon>Kickxellales</taxon>
        <taxon>Kickxellaceae</taxon>
        <taxon>Linderina</taxon>
    </lineage>
</organism>
<keyword evidence="2" id="KW-1185">Reference proteome</keyword>